<dbReference type="Gene3D" id="3.40.1690.10">
    <property type="entry name" value="secretion proteins EscU"/>
    <property type="match status" value="1"/>
</dbReference>
<dbReference type="RefSeq" id="WP_101330349.1">
    <property type="nucleotide sequence ID" value="NZ_PJNH01000001.1"/>
</dbReference>
<keyword evidence="2" id="KW-1185">Reference proteome</keyword>
<dbReference type="OrthoDB" id="5244399at2"/>
<dbReference type="PANTHER" id="PTHR30531">
    <property type="entry name" value="FLAGELLAR BIOSYNTHETIC PROTEIN FLHB"/>
    <property type="match status" value="1"/>
</dbReference>
<dbReference type="InterPro" id="IPR006135">
    <property type="entry name" value="T3SS_substrate_exporter"/>
</dbReference>
<dbReference type="SUPFAM" id="SSF160544">
    <property type="entry name" value="EscU C-terminal domain-like"/>
    <property type="match status" value="1"/>
</dbReference>
<dbReference type="Proteomes" id="UP000243524">
    <property type="component" value="Unassembled WGS sequence"/>
</dbReference>
<sequence length="91" mass="10338">MKKFVPDRKQAIALKYDEGSDEAPQIVAKGQGLVAEKILDSASDHEVPVHEDATLIQLMDELNINDRIPEDLYQAVAEVFAFIYQMDKKYK</sequence>
<dbReference type="GO" id="GO:0005886">
    <property type="term" value="C:plasma membrane"/>
    <property type="evidence" value="ECO:0007669"/>
    <property type="project" value="TreeGrafter"/>
</dbReference>
<dbReference type="PANTHER" id="PTHR30531:SF12">
    <property type="entry name" value="FLAGELLAR BIOSYNTHETIC PROTEIN FLHB"/>
    <property type="match status" value="1"/>
</dbReference>
<protein>
    <recommendedName>
        <fullName evidence="3">Type III secretion system protein</fullName>
    </recommendedName>
</protein>
<dbReference type="Pfam" id="PF01312">
    <property type="entry name" value="Bac_export_2"/>
    <property type="match status" value="1"/>
</dbReference>
<evidence type="ECO:0000313" key="2">
    <source>
        <dbReference type="Proteomes" id="UP000243524"/>
    </source>
</evidence>
<gene>
    <name evidence="1" type="ORF">CEY16_02290</name>
</gene>
<dbReference type="GO" id="GO:0009306">
    <property type="term" value="P:protein secretion"/>
    <property type="evidence" value="ECO:0007669"/>
    <property type="project" value="InterPro"/>
</dbReference>
<dbReference type="InterPro" id="IPR029025">
    <property type="entry name" value="T3SS_substrate_exporter_C"/>
</dbReference>
<accession>A0A2I0QW90</accession>
<dbReference type="EMBL" id="PJNH01000001">
    <property type="protein sequence ID" value="PKR78606.1"/>
    <property type="molecule type" value="Genomic_DNA"/>
</dbReference>
<evidence type="ECO:0000313" key="1">
    <source>
        <dbReference type="EMBL" id="PKR78606.1"/>
    </source>
</evidence>
<comment type="caution">
    <text evidence="1">The sequence shown here is derived from an EMBL/GenBank/DDBJ whole genome shotgun (WGS) entry which is preliminary data.</text>
</comment>
<organism evidence="1 2">
    <name type="scientific">Halalkalibacillus sediminis</name>
    <dbReference type="NCBI Taxonomy" id="2018042"/>
    <lineage>
        <taxon>Bacteria</taxon>
        <taxon>Bacillati</taxon>
        <taxon>Bacillota</taxon>
        <taxon>Bacilli</taxon>
        <taxon>Bacillales</taxon>
        <taxon>Bacillaceae</taxon>
        <taxon>Halalkalibacillus</taxon>
    </lineage>
</organism>
<dbReference type="AlphaFoldDB" id="A0A2I0QW90"/>
<name>A0A2I0QW90_9BACI</name>
<reference evidence="1 2" key="1">
    <citation type="submission" date="2017-06" db="EMBL/GenBank/DDBJ databases">
        <title>the draft geome sequence of Illustriluteabacillus marina B3227.</title>
        <authorList>
            <person name="He R.-H."/>
            <person name="Du Z.-J."/>
        </authorList>
    </citation>
    <scope>NUCLEOTIDE SEQUENCE [LARGE SCALE GENOMIC DNA]</scope>
    <source>
        <strain evidence="1 2">B3227</strain>
    </source>
</reference>
<proteinExistence type="predicted"/>
<evidence type="ECO:0008006" key="3">
    <source>
        <dbReference type="Google" id="ProtNLM"/>
    </source>
</evidence>